<accession>A0A2X3MJC7</accession>
<evidence type="ECO:0000313" key="2">
    <source>
        <dbReference type="Proteomes" id="UP000249818"/>
    </source>
</evidence>
<evidence type="ECO:0008006" key="3">
    <source>
        <dbReference type="Google" id="ProtNLM"/>
    </source>
</evidence>
<protein>
    <recommendedName>
        <fullName evidence="3">PhoPQ-activated pathogenicity-related protein</fullName>
    </recommendedName>
</protein>
<dbReference type="Gene3D" id="3.40.50.1820">
    <property type="entry name" value="alpha/beta hydrolase"/>
    <property type="match status" value="1"/>
</dbReference>
<gene>
    <name evidence="1" type="ORF">BARAN1_0200</name>
</gene>
<organism evidence="1 2">
    <name type="scientific">Candidatus Bipolaricaulis anaerobius</name>
    <dbReference type="NCBI Taxonomy" id="2026885"/>
    <lineage>
        <taxon>Bacteria</taxon>
        <taxon>Candidatus Bipolaricaulota</taxon>
        <taxon>Candidatus Bipolaricaulia</taxon>
        <taxon>Candidatus Bipolaricaulales</taxon>
        <taxon>Candidatus Bipolaricaulaceae</taxon>
        <taxon>Candidatus Bipolaricaulis</taxon>
    </lineage>
</organism>
<dbReference type="AlphaFoldDB" id="A0A2X3MJC7"/>
<dbReference type="KEGG" id="bana:BARAN1_0200"/>
<sequence length="422" mass="45618">MERLLVGALVAAVSVVGVGEPPAELYTYLAATAGEGTWEVRSIQPVGTGRVTEIGLRSQTWRGIPWDHVLTVYEPGEVLVEDVLVLFISGDPGPGDVLLGRTGAALSGLRFAILSGVPNQPLFGLREDALIAHTFERYLVEGDPDWPLLLPMVRSAHAALEALDALAPGLWGTELRGVVVAGASKRGWTAYLTAATAPARVVGLAPIVFDFLNIPAQLQHQEEVLGGPSPMLDAYTSRGLTRAFATSERGLRLAQIVDPYTYRHALTMPKLIIAGSNDPYWTVDATSLYWPGLPDPKLLLVVPNAGHGLLDVFRVVSSVGAFVRLVARGEIIPTVRFTSDGARVGVETDREPDEARLWVAASATRDFRFARWEERELRGEGRAWETVVTPPDAGYLAFFAELVFAVDELKLYVSSPPQVLGP</sequence>
<dbReference type="InterPro" id="IPR029058">
    <property type="entry name" value="AB_hydrolase_fold"/>
</dbReference>
<dbReference type="RefSeq" id="WP_122030473.1">
    <property type="nucleotide sequence ID" value="NZ_LS483254.1"/>
</dbReference>
<dbReference type="Pfam" id="PF10142">
    <property type="entry name" value="PhoPQ_related"/>
    <property type="match status" value="1"/>
</dbReference>
<dbReference type="OrthoDB" id="8950502at2"/>
<keyword evidence="2" id="KW-1185">Reference proteome</keyword>
<dbReference type="Proteomes" id="UP000249818">
    <property type="component" value="Chromosome BARAN1"/>
</dbReference>
<proteinExistence type="predicted"/>
<dbReference type="InterPro" id="IPR009199">
    <property type="entry name" value="PhoPQ-act_pathogen-rel_PqaA"/>
</dbReference>
<dbReference type="SUPFAM" id="SSF53474">
    <property type="entry name" value="alpha/beta-Hydrolases"/>
    <property type="match status" value="1"/>
</dbReference>
<evidence type="ECO:0000313" key="1">
    <source>
        <dbReference type="EMBL" id="SQD92225.1"/>
    </source>
</evidence>
<reference evidence="2" key="1">
    <citation type="submission" date="2018-05" db="EMBL/GenBank/DDBJ databases">
        <authorList>
            <person name="Hao L."/>
        </authorList>
    </citation>
    <scope>NUCLEOTIDE SEQUENCE [LARGE SCALE GENOMIC DNA]</scope>
</reference>
<dbReference type="PANTHER" id="PTHR31497">
    <property type="entry name" value="AUTOCRINE PROLIFERATION REPRESSOR PROTEIN A"/>
    <property type="match status" value="1"/>
</dbReference>
<name>A0A2X3MJC7_9BACT</name>
<dbReference type="PANTHER" id="PTHR31497:SF0">
    <property type="entry name" value="AUTOCRINE PROLIFERATION REPRESSOR PROTEIN A"/>
    <property type="match status" value="1"/>
</dbReference>
<dbReference type="EMBL" id="LS483254">
    <property type="protein sequence ID" value="SQD92225.1"/>
    <property type="molecule type" value="Genomic_DNA"/>
</dbReference>